<accession>A0A1H0SXC5</accession>
<keyword evidence="1" id="KW-0472">Membrane</keyword>
<evidence type="ECO:0008006" key="4">
    <source>
        <dbReference type="Google" id="ProtNLM"/>
    </source>
</evidence>
<organism evidence="2 3">
    <name type="scientific">Litchfieldia salsa</name>
    <dbReference type="NCBI Taxonomy" id="930152"/>
    <lineage>
        <taxon>Bacteria</taxon>
        <taxon>Bacillati</taxon>
        <taxon>Bacillota</taxon>
        <taxon>Bacilli</taxon>
        <taxon>Bacillales</taxon>
        <taxon>Bacillaceae</taxon>
        <taxon>Litchfieldia</taxon>
    </lineage>
</organism>
<dbReference type="RefSeq" id="WP_090851815.1">
    <property type="nucleotide sequence ID" value="NZ_FNJU01000003.1"/>
</dbReference>
<dbReference type="STRING" id="930152.SAMN05216565_103161"/>
<evidence type="ECO:0000313" key="2">
    <source>
        <dbReference type="EMBL" id="SDP46200.1"/>
    </source>
</evidence>
<keyword evidence="1" id="KW-1133">Transmembrane helix</keyword>
<proteinExistence type="predicted"/>
<feature type="transmembrane region" description="Helical" evidence="1">
    <location>
        <begin position="6"/>
        <end position="21"/>
    </location>
</feature>
<name>A0A1H0SXC5_9BACI</name>
<evidence type="ECO:0000313" key="3">
    <source>
        <dbReference type="Proteomes" id="UP000199159"/>
    </source>
</evidence>
<dbReference type="OrthoDB" id="2455398at2"/>
<dbReference type="Proteomes" id="UP000199159">
    <property type="component" value="Unassembled WGS sequence"/>
</dbReference>
<evidence type="ECO:0000256" key="1">
    <source>
        <dbReference type="SAM" id="Phobius"/>
    </source>
</evidence>
<sequence>MAYAYTLFVISVIGLIIVRMTKRKSRASNRYTPYDDITIGHKNNVKWDRSIEDSKHEIHYEEKIENDKTVKR</sequence>
<keyword evidence="1" id="KW-0812">Transmembrane</keyword>
<dbReference type="AlphaFoldDB" id="A0A1H0SXC5"/>
<keyword evidence="3" id="KW-1185">Reference proteome</keyword>
<dbReference type="EMBL" id="FNJU01000003">
    <property type="protein sequence ID" value="SDP46200.1"/>
    <property type="molecule type" value="Genomic_DNA"/>
</dbReference>
<reference evidence="3" key="1">
    <citation type="submission" date="2016-10" db="EMBL/GenBank/DDBJ databases">
        <authorList>
            <person name="Varghese N."/>
            <person name="Submissions S."/>
        </authorList>
    </citation>
    <scope>NUCLEOTIDE SEQUENCE [LARGE SCALE GENOMIC DNA]</scope>
    <source>
        <strain evidence="3">IBRC-M10078</strain>
    </source>
</reference>
<protein>
    <recommendedName>
        <fullName evidence="4">DUF3951 domain-containing protein</fullName>
    </recommendedName>
</protein>
<gene>
    <name evidence="2" type="ORF">SAMN05216565_103161</name>
</gene>